<name>A0A2P8D6D5_9BACT</name>
<evidence type="ECO:0000313" key="1">
    <source>
        <dbReference type="EMBL" id="PSK92790.1"/>
    </source>
</evidence>
<dbReference type="Proteomes" id="UP000240572">
    <property type="component" value="Unassembled WGS sequence"/>
</dbReference>
<sequence length="81" mass="9836">MFRGKAHLWQQYEQDILAVNSKEAAYMLYYLSFVRMSRCYLKIMEVADLQRYKLLRKPAQIKNFLLLAPQEKTFMFLLHKN</sequence>
<dbReference type="OrthoDB" id="675726at2"/>
<evidence type="ECO:0000313" key="2">
    <source>
        <dbReference type="Proteomes" id="UP000240572"/>
    </source>
</evidence>
<organism evidence="1 2">
    <name type="scientific">Taibaiella chishuiensis</name>
    <dbReference type="NCBI Taxonomy" id="1434707"/>
    <lineage>
        <taxon>Bacteria</taxon>
        <taxon>Pseudomonadati</taxon>
        <taxon>Bacteroidota</taxon>
        <taxon>Chitinophagia</taxon>
        <taxon>Chitinophagales</taxon>
        <taxon>Chitinophagaceae</taxon>
        <taxon>Taibaiella</taxon>
    </lineage>
</organism>
<accession>A0A2P8D6D5</accession>
<dbReference type="AlphaFoldDB" id="A0A2P8D6D5"/>
<keyword evidence="2" id="KW-1185">Reference proteome</keyword>
<gene>
    <name evidence="1" type="ORF">B0I18_103373</name>
</gene>
<dbReference type="RefSeq" id="WP_106522968.1">
    <property type="nucleotide sequence ID" value="NZ_PYGD01000003.1"/>
</dbReference>
<comment type="caution">
    <text evidence="1">The sequence shown here is derived from an EMBL/GenBank/DDBJ whole genome shotgun (WGS) entry which is preliminary data.</text>
</comment>
<dbReference type="EMBL" id="PYGD01000003">
    <property type="protein sequence ID" value="PSK92790.1"/>
    <property type="molecule type" value="Genomic_DNA"/>
</dbReference>
<proteinExistence type="predicted"/>
<protein>
    <submittedName>
        <fullName evidence="1">Uncharacterized protein</fullName>
    </submittedName>
</protein>
<reference evidence="1 2" key="1">
    <citation type="submission" date="2018-03" db="EMBL/GenBank/DDBJ databases">
        <title>Genomic Encyclopedia of Type Strains, Phase III (KMG-III): the genomes of soil and plant-associated and newly described type strains.</title>
        <authorList>
            <person name="Whitman W."/>
        </authorList>
    </citation>
    <scope>NUCLEOTIDE SEQUENCE [LARGE SCALE GENOMIC DNA]</scope>
    <source>
        <strain evidence="1 2">CGMCC 1.12700</strain>
    </source>
</reference>